<dbReference type="InterPro" id="IPR000907">
    <property type="entry name" value="LipOase"/>
</dbReference>
<reference evidence="5" key="1">
    <citation type="journal article" date="2015" name="Genome">
        <title>Whole Genome Sequence of the Non-Microcystin-Producing Microcystis aeruginosa Strain NIES-44.</title>
        <authorList>
            <person name="Okano K."/>
            <person name="Miyata N."/>
            <person name="Ozaki Y."/>
        </authorList>
    </citation>
    <scope>NUCLEOTIDE SEQUENCE [LARGE SCALE GENOMIC DNA]</scope>
    <source>
        <strain evidence="5">NIES-44</strain>
    </source>
</reference>
<dbReference type="Gene3D" id="3.10.450.60">
    <property type="match status" value="1"/>
</dbReference>
<protein>
    <submittedName>
        <fullName evidence="4">Arachidonate 15-lipoxygenase</fullName>
        <ecNumber evidence="4">1.13.11.33</ecNumber>
    </submittedName>
</protein>
<dbReference type="InterPro" id="IPR013819">
    <property type="entry name" value="LipOase_C"/>
</dbReference>
<dbReference type="AlphaFoldDB" id="A0A0A1VY12"/>
<dbReference type="InterPro" id="IPR036226">
    <property type="entry name" value="LipOase_C_sf"/>
</dbReference>
<proteinExistence type="predicted"/>
<dbReference type="RefSeq" id="WP_045360762.1">
    <property type="nucleotide sequence ID" value="NZ_BBPA01000059.1"/>
</dbReference>
<gene>
    <name evidence="4" type="ORF">N44_03225</name>
</gene>
<evidence type="ECO:0000259" key="3">
    <source>
        <dbReference type="PROSITE" id="PS51393"/>
    </source>
</evidence>
<dbReference type="SUPFAM" id="SSF48484">
    <property type="entry name" value="Lipoxigenase"/>
    <property type="match status" value="1"/>
</dbReference>
<dbReference type="EMBL" id="BBPA01000059">
    <property type="protein sequence ID" value="GAL94645.1"/>
    <property type="molecule type" value="Genomic_DNA"/>
</dbReference>
<keyword evidence="2 4" id="KW-0560">Oxidoreductase</keyword>
<comment type="caution">
    <text evidence="4">The sequence shown here is derived from an EMBL/GenBank/DDBJ whole genome shotgun (WGS) entry which is preliminary data.</text>
</comment>
<dbReference type="GO" id="GO:0034440">
    <property type="term" value="P:lipid oxidation"/>
    <property type="evidence" value="ECO:0007669"/>
    <property type="project" value="InterPro"/>
</dbReference>
<accession>A0A0A1VY12</accession>
<dbReference type="Pfam" id="PF00305">
    <property type="entry name" value="Lipoxygenase"/>
    <property type="match status" value="1"/>
</dbReference>
<evidence type="ECO:0000313" key="5">
    <source>
        <dbReference type="Proteomes" id="UP000030321"/>
    </source>
</evidence>
<name>A0A0A1VY12_MICAE</name>
<evidence type="ECO:0000256" key="2">
    <source>
        <dbReference type="ARBA" id="ARBA00023002"/>
    </source>
</evidence>
<sequence length="551" mass="61922">MLTPSLPQNDPDPAKRQDLLRRQKQVYIYDSVNGITLVKDLPTHENFSISYQVMRGKGFSALIANGVATRVENIFDPFDKLEDYEELFPLLPQPTSIKNWQSNTSFAYQRLAGANPMVIRGISSLPDNFPVTDAIFQKAMGPDKTIASEAAKGNLFLADYATLHHLTLGSYQRGMKTVTAPLVLFCWRARGLRGQGGLVPVAIQLYQDPTLPNQRIYTPDDGLNWLMAKIFVQIADGNHHELVSHLTHTHLVAEAFVLATATELALNHPLAILLRPHFQFTLAINTLAESELISPGGFVDRLLAGTLEASIELIKSSYRQRLDNFADYALPKQLELRQVQDTSLLPDYPYRDDALLLWQATETYVKDYLSLYYTSDADVNGDTELQAWVRKLMSPEGGGIKKLVSDGQLDTLAKLIEVVTQIIFVAGPQHAAVNYPQYDYLAFCPNIPLAGYQSPPKAAEEVDIDYILRLLPPQAQAAYQLEIMQTLTAFQFNRFGYPSRSAFPDQRTYPILAVFQAKLKAIENEIDRRNLTRFTPYIFLKPSRIPNSINI</sequence>
<feature type="domain" description="Lipoxygenase" evidence="3">
    <location>
        <begin position="1"/>
        <end position="551"/>
    </location>
</feature>
<dbReference type="Proteomes" id="UP000030321">
    <property type="component" value="Unassembled WGS sequence"/>
</dbReference>
<dbReference type="GO" id="GO:0046872">
    <property type="term" value="F:metal ion binding"/>
    <property type="evidence" value="ECO:0007669"/>
    <property type="project" value="UniProtKB-KW"/>
</dbReference>
<evidence type="ECO:0000256" key="1">
    <source>
        <dbReference type="ARBA" id="ARBA00022723"/>
    </source>
</evidence>
<organism evidence="4 5">
    <name type="scientific">Microcystis aeruginosa NIES-44</name>
    <dbReference type="NCBI Taxonomy" id="449439"/>
    <lineage>
        <taxon>Bacteria</taxon>
        <taxon>Bacillati</taxon>
        <taxon>Cyanobacteriota</taxon>
        <taxon>Cyanophyceae</taxon>
        <taxon>Oscillatoriophycideae</taxon>
        <taxon>Chroococcales</taxon>
        <taxon>Microcystaceae</taxon>
        <taxon>Microcystis</taxon>
    </lineage>
</organism>
<dbReference type="PANTHER" id="PTHR11771">
    <property type="entry name" value="LIPOXYGENASE"/>
    <property type="match status" value="1"/>
</dbReference>
<dbReference type="GO" id="GO:0050473">
    <property type="term" value="F:arachidonate 15-lipoxygenase activity"/>
    <property type="evidence" value="ECO:0007669"/>
    <property type="project" value="UniProtKB-EC"/>
</dbReference>
<keyword evidence="1" id="KW-0479">Metal-binding</keyword>
<dbReference type="PRINTS" id="PR00087">
    <property type="entry name" value="LIPOXYGENASE"/>
</dbReference>
<dbReference type="Gene3D" id="1.20.245.10">
    <property type="entry name" value="Lipoxygenase-1, Domain 5"/>
    <property type="match status" value="1"/>
</dbReference>
<dbReference type="PROSITE" id="PS51393">
    <property type="entry name" value="LIPOXYGENASE_3"/>
    <property type="match status" value="1"/>
</dbReference>
<dbReference type="EC" id="1.13.11.33" evidence="4"/>
<evidence type="ECO:0000313" key="4">
    <source>
        <dbReference type="EMBL" id="GAL94645.1"/>
    </source>
</evidence>